<evidence type="ECO:0000259" key="3">
    <source>
        <dbReference type="Pfam" id="PF01048"/>
    </source>
</evidence>
<dbReference type="GO" id="GO:0005829">
    <property type="term" value="C:cytosol"/>
    <property type="evidence" value="ECO:0007669"/>
    <property type="project" value="TreeGrafter"/>
</dbReference>
<dbReference type="InterPro" id="IPR000845">
    <property type="entry name" value="Nucleoside_phosphorylase_d"/>
</dbReference>
<dbReference type="GO" id="GO:0019284">
    <property type="term" value="P:L-methionine salvage from S-adenosylmethionine"/>
    <property type="evidence" value="ECO:0007669"/>
    <property type="project" value="TreeGrafter"/>
</dbReference>
<dbReference type="InterPro" id="IPR019963">
    <property type="entry name" value="FL_hydrolase_MqnB"/>
</dbReference>
<name>A0A1H0I1J6_9BACI</name>
<dbReference type="OrthoDB" id="9788270at2"/>
<dbReference type="HAMAP" id="MF_00991">
    <property type="entry name" value="MqnB"/>
    <property type="match status" value="1"/>
</dbReference>
<dbReference type="AlphaFoldDB" id="A0A1H0I1J6"/>
<dbReference type="GO" id="GO:0009234">
    <property type="term" value="P:menaquinone biosynthetic process"/>
    <property type="evidence" value="ECO:0007669"/>
    <property type="project" value="UniProtKB-UniRule"/>
</dbReference>
<keyword evidence="5" id="KW-1185">Reference proteome</keyword>
<dbReference type="InterPro" id="IPR035994">
    <property type="entry name" value="Nucleoside_phosphorylase_sf"/>
</dbReference>
<dbReference type="UniPathway" id="UPA00079"/>
<evidence type="ECO:0000256" key="2">
    <source>
        <dbReference type="NCBIfam" id="TIGR03664"/>
    </source>
</evidence>
<dbReference type="EMBL" id="FNIL01000009">
    <property type="protein sequence ID" value="SDO25328.1"/>
    <property type="molecule type" value="Genomic_DNA"/>
</dbReference>
<reference evidence="5" key="1">
    <citation type="submission" date="2016-10" db="EMBL/GenBank/DDBJ databases">
        <authorList>
            <person name="Varghese N."/>
            <person name="Submissions S."/>
        </authorList>
    </citation>
    <scope>NUCLEOTIDE SEQUENCE [LARGE SCALE GENOMIC DNA]</scope>
    <source>
        <strain evidence="5">CGMCC 1.10369</strain>
    </source>
</reference>
<dbReference type="GO" id="GO:0009116">
    <property type="term" value="P:nucleoside metabolic process"/>
    <property type="evidence" value="ECO:0007669"/>
    <property type="project" value="InterPro"/>
</dbReference>
<comment type="pathway">
    <text evidence="1">Quinol/quinone metabolism; menaquinone biosynthesis.</text>
</comment>
<dbReference type="GO" id="GO:0008930">
    <property type="term" value="F:methylthioadenosine nucleosidase activity"/>
    <property type="evidence" value="ECO:0007669"/>
    <property type="project" value="TreeGrafter"/>
</dbReference>
<accession>A0A1H0I1J6</accession>
<dbReference type="PANTHER" id="PTHR46832:SF2">
    <property type="entry name" value="FUTALOSINE HYDROLASE"/>
    <property type="match status" value="1"/>
</dbReference>
<dbReference type="STRING" id="745820.SAMN04488053_109138"/>
<proteinExistence type="inferred from homology"/>
<dbReference type="CDD" id="cd17766">
    <property type="entry name" value="futalosine_nucleosidase_MqnB"/>
    <property type="match status" value="1"/>
</dbReference>
<dbReference type="NCBIfam" id="TIGR03664">
    <property type="entry name" value="fut_nucase"/>
    <property type="match status" value="1"/>
</dbReference>
<dbReference type="GO" id="GO:0008782">
    <property type="term" value="F:adenosylhomocysteine nucleosidase activity"/>
    <property type="evidence" value="ECO:0007669"/>
    <property type="project" value="TreeGrafter"/>
</dbReference>
<protein>
    <recommendedName>
        <fullName evidence="1 2">Futalosine hydrolase</fullName>
        <shortName evidence="1">FL hydrolase</shortName>
        <ecNumber evidence="1 2">3.2.2.26</ecNumber>
    </recommendedName>
    <alternativeName>
        <fullName evidence="1">Futalosine nucleosidase</fullName>
    </alternativeName>
    <alternativeName>
        <fullName evidence="1">Menaquinone biosynthetic enzyme MqnB</fullName>
    </alternativeName>
</protein>
<dbReference type="SUPFAM" id="SSF53167">
    <property type="entry name" value="Purine and uridine phosphorylases"/>
    <property type="match status" value="1"/>
</dbReference>
<evidence type="ECO:0000313" key="5">
    <source>
        <dbReference type="Proteomes" id="UP000198778"/>
    </source>
</evidence>
<dbReference type="Pfam" id="PF01048">
    <property type="entry name" value="PNP_UDP_1"/>
    <property type="match status" value="1"/>
</dbReference>
<keyword evidence="1" id="KW-0474">Menaquinone biosynthesis</keyword>
<dbReference type="Gene3D" id="3.40.50.1580">
    <property type="entry name" value="Nucleoside phosphorylase domain"/>
    <property type="match status" value="1"/>
</dbReference>
<evidence type="ECO:0000256" key="1">
    <source>
        <dbReference type="HAMAP-Rule" id="MF_00991"/>
    </source>
</evidence>
<dbReference type="Proteomes" id="UP000198778">
    <property type="component" value="Unassembled WGS sequence"/>
</dbReference>
<comment type="function">
    <text evidence="1">Catalyzes the hydrolysis of futalosine (FL) to dehypoxanthine futalosine (DHFL) and hypoxanthine, a step in the biosynthesis of menaquinone (MK, vitamin K2).</text>
</comment>
<gene>
    <name evidence="1" type="primary">mqnB</name>
    <name evidence="4" type="ORF">SAMN04488053_109138</name>
</gene>
<comment type="catalytic activity">
    <reaction evidence="1">
        <text>futalosine + H2O = dehypoxanthine futalosine + hypoxanthine</text>
        <dbReference type="Rhea" id="RHEA:25904"/>
        <dbReference type="ChEBI" id="CHEBI:15377"/>
        <dbReference type="ChEBI" id="CHEBI:17368"/>
        <dbReference type="ChEBI" id="CHEBI:58863"/>
        <dbReference type="ChEBI" id="CHEBI:58864"/>
        <dbReference type="EC" id="3.2.2.26"/>
    </reaction>
</comment>
<feature type="domain" description="Nucleoside phosphorylase" evidence="3">
    <location>
        <begin position="24"/>
        <end position="204"/>
    </location>
</feature>
<dbReference type="EC" id="3.2.2.26" evidence="1 2"/>
<organism evidence="4 5">
    <name type="scientific">Alkalicoccus daliensis</name>
    <dbReference type="NCBI Taxonomy" id="745820"/>
    <lineage>
        <taxon>Bacteria</taxon>
        <taxon>Bacillati</taxon>
        <taxon>Bacillota</taxon>
        <taxon>Bacilli</taxon>
        <taxon>Bacillales</taxon>
        <taxon>Bacillaceae</taxon>
        <taxon>Alkalicoccus</taxon>
    </lineage>
</organism>
<dbReference type="RefSeq" id="WP_090843498.1">
    <property type="nucleotide sequence ID" value="NZ_FNIL01000009.1"/>
</dbReference>
<dbReference type="PANTHER" id="PTHR46832">
    <property type="entry name" value="5'-METHYLTHIOADENOSINE/S-ADENOSYLHOMOCYSTEINE NUCLEOSIDASE"/>
    <property type="match status" value="1"/>
</dbReference>
<sequence length="205" mass="21870">MNNILVLTAVEKERQAAAEALGNDKRFILSLCGFGPVESAARTMQEILKHKPDLVINAGIAGGFPGRSEIGDTVIATESIFADLGAESAGGFLGTAELGFGRDRWRSAIAEKYQLSGVRQGQILTLSTATGTETRQKELASRYPEAIAEAMEGAGAAAAASIREVDFLEIRTISNLIGPRDKGSWELETALNSLCKSMKQLQEVI</sequence>
<comment type="similarity">
    <text evidence="1">Belongs to the PNP/UDP phosphorylase family. Futalosine hydrolase subfamily.</text>
</comment>
<keyword evidence="1 4" id="KW-0378">Hydrolase</keyword>
<evidence type="ECO:0000313" key="4">
    <source>
        <dbReference type="EMBL" id="SDO25328.1"/>
    </source>
</evidence>